<feature type="domain" description="Carboxylesterase type B" evidence="5">
    <location>
        <begin position="9"/>
        <end position="480"/>
    </location>
</feature>
<dbReference type="Proteomes" id="UP001055200">
    <property type="component" value="Chromosome"/>
</dbReference>
<evidence type="ECO:0000256" key="1">
    <source>
        <dbReference type="ARBA" id="ARBA00005964"/>
    </source>
</evidence>
<dbReference type="InterPro" id="IPR019819">
    <property type="entry name" value="Carboxylesterase_B_CS"/>
</dbReference>
<dbReference type="Gene3D" id="3.40.50.1820">
    <property type="entry name" value="alpha/beta hydrolase"/>
    <property type="match status" value="1"/>
</dbReference>
<dbReference type="EMBL" id="CP092365">
    <property type="protein sequence ID" value="ULN54147.1"/>
    <property type="molecule type" value="Genomic_DNA"/>
</dbReference>
<reference evidence="6" key="1">
    <citation type="submission" date="2022-08" db="EMBL/GenBank/DDBJ databases">
        <title>Complete genome sequence of 14 non-tuberculosis mycobacteria type-strains.</title>
        <authorList>
            <person name="Igarashi Y."/>
            <person name="Osugi A."/>
            <person name="Mitarai S."/>
        </authorList>
    </citation>
    <scope>NUCLEOTIDE SEQUENCE</scope>
    <source>
        <strain evidence="6">DSM 45575</strain>
    </source>
</reference>
<dbReference type="PANTHER" id="PTHR11559">
    <property type="entry name" value="CARBOXYLESTERASE"/>
    <property type="match status" value="1"/>
</dbReference>
<dbReference type="PROSITE" id="PS00122">
    <property type="entry name" value="CARBOXYLESTERASE_B_1"/>
    <property type="match status" value="1"/>
</dbReference>
<evidence type="ECO:0000256" key="4">
    <source>
        <dbReference type="RuleBase" id="RU361235"/>
    </source>
</evidence>
<evidence type="ECO:0000256" key="3">
    <source>
        <dbReference type="ARBA" id="ARBA00022801"/>
    </source>
</evidence>
<dbReference type="InterPro" id="IPR019826">
    <property type="entry name" value="Carboxylesterase_B_AS"/>
</dbReference>
<dbReference type="SUPFAM" id="SSF53474">
    <property type="entry name" value="alpha/beta-Hydrolases"/>
    <property type="match status" value="1"/>
</dbReference>
<gene>
    <name evidence="6" type="ORF">MIU77_07755</name>
</gene>
<comment type="similarity">
    <text evidence="2">Belongs to the 'GDXG' lipolytic enzyme family.</text>
</comment>
<evidence type="ECO:0000256" key="2">
    <source>
        <dbReference type="ARBA" id="ARBA00010515"/>
    </source>
</evidence>
<dbReference type="InterPro" id="IPR029058">
    <property type="entry name" value="AB_hydrolase_fold"/>
</dbReference>
<dbReference type="InterPro" id="IPR050309">
    <property type="entry name" value="Type-B_Carboxylest/Lipase"/>
</dbReference>
<organism evidence="6 7">
    <name type="scientific">Mycolicibacillus parakoreensis</name>
    <dbReference type="NCBI Taxonomy" id="1069221"/>
    <lineage>
        <taxon>Bacteria</taxon>
        <taxon>Bacillati</taxon>
        <taxon>Actinomycetota</taxon>
        <taxon>Actinomycetes</taxon>
        <taxon>Mycobacteriales</taxon>
        <taxon>Mycobacteriaceae</taxon>
        <taxon>Mycolicibacillus</taxon>
    </lineage>
</organism>
<keyword evidence="7" id="KW-1185">Reference proteome</keyword>
<keyword evidence="3 4" id="KW-0378">Hydrolase</keyword>
<sequence>MHQRRVRAAVATGIVEGFTRDGVHRWRSIPYAQAPVGALRFRAPRPPEPWSGVRHCHGFTNCAPQQRIYTALGVGRFQPMHEDCLTLNVVAPETPSADRLPVMVFIHGGGYILGSSATPIYDGAALARRGCLYVSLNYRLGALGCLDLSSLSTSEYPLESNLFLRDIVAALQWVHDNIAAFGGDPDNVTVFGESAGAHAVSALLAVPAAAGLFHRAIAESPAAGMERPREIAGQFATRFAALLGARPADAADTVMTATPAQLVAAQDELIDQGVQETLGAFPIGPVYGDDILPEHPVEAMRCGAAHPVPLIVGTNAEEGRLFTRFLPLLPTNETMIEDLFTHVEPATRRRILAAYPDYPAREACIRLGGDFAFGAAGWQIAEAHSAHAPTYAYRYDFAPRALRWTGLGATHATELFAVFDFYRSGLGLVMTAAGDRGPALRVSNEIQNRWRAFARSGVPGGDWPAYTETDRAVRVFDRRSRVELDPHRERRLAWAGFSLTG</sequence>
<accession>A0ABY3U7S7</accession>
<evidence type="ECO:0000313" key="6">
    <source>
        <dbReference type="EMBL" id="ULN54147.1"/>
    </source>
</evidence>
<protein>
    <recommendedName>
        <fullName evidence="4">Carboxylic ester hydrolase</fullName>
        <ecNumber evidence="4">3.1.1.-</ecNumber>
    </recommendedName>
</protein>
<proteinExistence type="inferred from homology"/>
<dbReference type="PROSITE" id="PS01173">
    <property type="entry name" value="LIPASE_GDXG_HIS"/>
    <property type="match status" value="1"/>
</dbReference>
<dbReference type="Pfam" id="PF00135">
    <property type="entry name" value="COesterase"/>
    <property type="match status" value="1"/>
</dbReference>
<dbReference type="InterPro" id="IPR002168">
    <property type="entry name" value="Lipase_GDXG_HIS_AS"/>
</dbReference>
<dbReference type="InterPro" id="IPR002018">
    <property type="entry name" value="CarbesteraseB"/>
</dbReference>
<evidence type="ECO:0000259" key="5">
    <source>
        <dbReference type="Pfam" id="PF00135"/>
    </source>
</evidence>
<dbReference type="EC" id="3.1.1.-" evidence="4"/>
<name>A0ABY3U7S7_9MYCO</name>
<evidence type="ECO:0000313" key="7">
    <source>
        <dbReference type="Proteomes" id="UP001055200"/>
    </source>
</evidence>
<comment type="similarity">
    <text evidence="1 4">Belongs to the type-B carboxylesterase/lipase family.</text>
</comment>
<dbReference type="RefSeq" id="WP_240172347.1">
    <property type="nucleotide sequence ID" value="NZ_CP092365.1"/>
</dbReference>
<dbReference type="PROSITE" id="PS00941">
    <property type="entry name" value="CARBOXYLESTERASE_B_2"/>
    <property type="match status" value="1"/>
</dbReference>